<comment type="caution">
    <text evidence="8">The sequence shown here is derived from an EMBL/GenBank/DDBJ whole genome shotgun (WGS) entry which is preliminary data.</text>
</comment>
<accession>A0A1G2QI56</accession>
<dbReference type="SUPFAM" id="SSF53137">
    <property type="entry name" value="Translational machinery components"/>
    <property type="match status" value="1"/>
</dbReference>
<keyword evidence="5 7" id="KW-0687">Ribonucleoprotein</keyword>
<reference evidence="8 9" key="1">
    <citation type="journal article" date="2016" name="Nat. Commun.">
        <title>Thousands of microbial genomes shed light on interconnected biogeochemical processes in an aquifer system.</title>
        <authorList>
            <person name="Anantharaman K."/>
            <person name="Brown C.T."/>
            <person name="Hug L.A."/>
            <person name="Sharon I."/>
            <person name="Castelle C.J."/>
            <person name="Probst A.J."/>
            <person name="Thomas B.C."/>
            <person name="Singh A."/>
            <person name="Wilkins M.J."/>
            <person name="Karaoz U."/>
            <person name="Brodie E.L."/>
            <person name="Williams K.H."/>
            <person name="Hubbard S.S."/>
            <person name="Banfield J.F."/>
        </authorList>
    </citation>
    <scope>NUCLEOTIDE SEQUENCE [LARGE SCALE GENOMIC DNA]</scope>
</reference>
<dbReference type="HAMAP" id="MF_01337_B">
    <property type="entry name" value="Ribosomal_uL18_B"/>
    <property type="match status" value="1"/>
</dbReference>
<dbReference type="CDD" id="cd00432">
    <property type="entry name" value="Ribosomal_L18_L5e"/>
    <property type="match status" value="1"/>
</dbReference>
<keyword evidence="2 7" id="KW-0699">rRNA-binding</keyword>
<dbReference type="GO" id="GO:0022625">
    <property type="term" value="C:cytosolic large ribosomal subunit"/>
    <property type="evidence" value="ECO:0007669"/>
    <property type="project" value="TreeGrafter"/>
</dbReference>
<evidence type="ECO:0000256" key="5">
    <source>
        <dbReference type="ARBA" id="ARBA00023274"/>
    </source>
</evidence>
<proteinExistence type="inferred from homology"/>
<comment type="subunit">
    <text evidence="7">Part of the 50S ribosomal subunit; part of the 5S rRNA/L5/L18/L25 subcomplex. Contacts the 5S and 23S rRNAs.</text>
</comment>
<organism evidence="8 9">
    <name type="scientific">Candidatus Vogelbacteria bacterium RIFOXYD1_FULL_46_19</name>
    <dbReference type="NCBI Taxonomy" id="1802439"/>
    <lineage>
        <taxon>Bacteria</taxon>
        <taxon>Candidatus Vogeliibacteriota</taxon>
    </lineage>
</organism>
<evidence type="ECO:0000256" key="2">
    <source>
        <dbReference type="ARBA" id="ARBA00022730"/>
    </source>
</evidence>
<keyword evidence="4 7" id="KW-0689">Ribosomal protein</keyword>
<dbReference type="FunFam" id="3.30.420.100:FF:000001">
    <property type="entry name" value="50S ribosomal protein L18"/>
    <property type="match status" value="1"/>
</dbReference>
<evidence type="ECO:0000313" key="8">
    <source>
        <dbReference type="EMBL" id="OHA59779.1"/>
    </source>
</evidence>
<gene>
    <name evidence="7" type="primary">rplR</name>
    <name evidence="8" type="ORF">A2589_02975</name>
</gene>
<dbReference type="GO" id="GO:0006412">
    <property type="term" value="P:translation"/>
    <property type="evidence" value="ECO:0007669"/>
    <property type="project" value="UniProtKB-UniRule"/>
</dbReference>
<comment type="similarity">
    <text evidence="1 7">Belongs to the universal ribosomal protein uL18 family.</text>
</comment>
<dbReference type="GO" id="GO:0008097">
    <property type="term" value="F:5S rRNA binding"/>
    <property type="evidence" value="ECO:0007669"/>
    <property type="project" value="TreeGrafter"/>
</dbReference>
<dbReference type="PANTHER" id="PTHR12899:SF3">
    <property type="entry name" value="LARGE RIBOSOMAL SUBUNIT PROTEIN UL18M"/>
    <property type="match status" value="1"/>
</dbReference>
<dbReference type="Gene3D" id="3.30.420.100">
    <property type="match status" value="1"/>
</dbReference>
<dbReference type="Proteomes" id="UP000177838">
    <property type="component" value="Unassembled WGS sequence"/>
</dbReference>
<sequence>MIAHIQKKKAAALTRRHQRIRARLSGTALRPRLLVKKSNRYTRAALIDDLKGATLAAASTVTTKVAKGDFAKVESARALGLEIANLAKAKKISKVVFDRGGNRYTGRVKAVAEGAREGGLEF</sequence>
<dbReference type="EMBL" id="MHTK01000005">
    <property type="protein sequence ID" value="OHA59779.1"/>
    <property type="molecule type" value="Genomic_DNA"/>
</dbReference>
<dbReference type="NCBIfam" id="TIGR00060">
    <property type="entry name" value="L18_bact"/>
    <property type="match status" value="1"/>
</dbReference>
<evidence type="ECO:0000256" key="7">
    <source>
        <dbReference type="HAMAP-Rule" id="MF_01337"/>
    </source>
</evidence>
<dbReference type="PANTHER" id="PTHR12899">
    <property type="entry name" value="39S RIBOSOMAL PROTEIN L18, MITOCHONDRIAL"/>
    <property type="match status" value="1"/>
</dbReference>
<dbReference type="AlphaFoldDB" id="A0A1G2QI56"/>
<keyword evidence="3 7" id="KW-0694">RNA-binding</keyword>
<evidence type="ECO:0000313" key="9">
    <source>
        <dbReference type="Proteomes" id="UP000177838"/>
    </source>
</evidence>
<evidence type="ECO:0000256" key="4">
    <source>
        <dbReference type="ARBA" id="ARBA00022980"/>
    </source>
</evidence>
<protein>
    <recommendedName>
        <fullName evidence="6 7">Large ribosomal subunit protein uL18</fullName>
    </recommendedName>
</protein>
<dbReference type="Pfam" id="PF00861">
    <property type="entry name" value="Ribosomal_L18p"/>
    <property type="match status" value="1"/>
</dbReference>
<dbReference type="InterPro" id="IPR005484">
    <property type="entry name" value="Ribosomal_uL18_bac/plant/anim"/>
</dbReference>
<evidence type="ECO:0000256" key="1">
    <source>
        <dbReference type="ARBA" id="ARBA00007116"/>
    </source>
</evidence>
<dbReference type="InterPro" id="IPR057268">
    <property type="entry name" value="Ribosomal_L18"/>
</dbReference>
<evidence type="ECO:0000256" key="6">
    <source>
        <dbReference type="ARBA" id="ARBA00035197"/>
    </source>
</evidence>
<dbReference type="GO" id="GO:0003735">
    <property type="term" value="F:structural constituent of ribosome"/>
    <property type="evidence" value="ECO:0007669"/>
    <property type="project" value="InterPro"/>
</dbReference>
<dbReference type="STRING" id="1802439.A2589_02975"/>
<dbReference type="InterPro" id="IPR004389">
    <property type="entry name" value="Ribosomal_uL18_bac-type"/>
</dbReference>
<name>A0A1G2QI56_9BACT</name>
<evidence type="ECO:0000256" key="3">
    <source>
        <dbReference type="ARBA" id="ARBA00022884"/>
    </source>
</evidence>
<comment type="function">
    <text evidence="7">This is one of the proteins that bind and probably mediate the attachment of the 5S RNA into the large ribosomal subunit, where it forms part of the central protuberance.</text>
</comment>